<dbReference type="InterPro" id="IPR029787">
    <property type="entry name" value="Nucleotide_cyclase"/>
</dbReference>
<proteinExistence type="predicted"/>
<feature type="domain" description="PAS" evidence="2">
    <location>
        <begin position="129"/>
        <end position="201"/>
    </location>
</feature>
<dbReference type="InterPro" id="IPR000014">
    <property type="entry name" value="PAS"/>
</dbReference>
<dbReference type="SMART" id="SM00086">
    <property type="entry name" value="PAC"/>
    <property type="match status" value="2"/>
</dbReference>
<dbReference type="InterPro" id="IPR000160">
    <property type="entry name" value="GGDEF_dom"/>
</dbReference>
<dbReference type="Pfam" id="PF13426">
    <property type="entry name" value="PAS_9"/>
    <property type="match status" value="1"/>
</dbReference>
<dbReference type="RefSeq" id="WP_076836947.1">
    <property type="nucleotide sequence ID" value="NZ_CP019434.1"/>
</dbReference>
<feature type="domain" description="GGDEF" evidence="4">
    <location>
        <begin position="284"/>
        <end position="418"/>
    </location>
</feature>
<dbReference type="Gene3D" id="3.30.450.20">
    <property type="entry name" value="PAS domain"/>
    <property type="match status" value="2"/>
</dbReference>
<dbReference type="SUPFAM" id="SSF55785">
    <property type="entry name" value="PYP-like sensor domain (PAS domain)"/>
    <property type="match status" value="2"/>
</dbReference>
<dbReference type="InterPro" id="IPR035965">
    <property type="entry name" value="PAS-like_dom_sf"/>
</dbReference>
<comment type="cofactor">
    <cofactor evidence="1">
        <name>Mg(2+)</name>
        <dbReference type="ChEBI" id="CHEBI:18420"/>
    </cofactor>
</comment>
<dbReference type="PANTHER" id="PTHR46663">
    <property type="entry name" value="DIGUANYLATE CYCLASE DGCT-RELATED"/>
    <property type="match status" value="1"/>
</dbReference>
<dbReference type="NCBIfam" id="TIGR00254">
    <property type="entry name" value="GGDEF"/>
    <property type="match status" value="1"/>
</dbReference>
<evidence type="ECO:0000259" key="2">
    <source>
        <dbReference type="PROSITE" id="PS50112"/>
    </source>
</evidence>
<dbReference type="InterPro" id="IPR013656">
    <property type="entry name" value="PAS_4"/>
</dbReference>
<dbReference type="PANTHER" id="PTHR46663:SF4">
    <property type="entry name" value="DIGUANYLATE CYCLASE DGCT-RELATED"/>
    <property type="match status" value="1"/>
</dbReference>
<dbReference type="SMART" id="SM00091">
    <property type="entry name" value="PAS"/>
    <property type="match status" value="2"/>
</dbReference>
<name>A0A1P8UHJ1_9GAMM</name>
<dbReference type="InterPro" id="IPR043128">
    <property type="entry name" value="Rev_trsase/Diguanyl_cyclase"/>
</dbReference>
<evidence type="ECO:0000313" key="6">
    <source>
        <dbReference type="Proteomes" id="UP000243807"/>
    </source>
</evidence>
<protein>
    <submittedName>
        <fullName evidence="5">Diguanylate cyclase</fullName>
    </submittedName>
</protein>
<evidence type="ECO:0000256" key="1">
    <source>
        <dbReference type="ARBA" id="ARBA00001946"/>
    </source>
</evidence>
<dbReference type="InterPro" id="IPR001610">
    <property type="entry name" value="PAC"/>
</dbReference>
<dbReference type="EMBL" id="CP019434">
    <property type="protein sequence ID" value="APZ43306.1"/>
    <property type="molecule type" value="Genomic_DNA"/>
</dbReference>
<keyword evidence="6" id="KW-1185">Reference proteome</keyword>
<evidence type="ECO:0000313" key="5">
    <source>
        <dbReference type="EMBL" id="APZ43306.1"/>
    </source>
</evidence>
<evidence type="ECO:0000259" key="4">
    <source>
        <dbReference type="PROSITE" id="PS50887"/>
    </source>
</evidence>
<dbReference type="CDD" id="cd01949">
    <property type="entry name" value="GGDEF"/>
    <property type="match status" value="1"/>
</dbReference>
<reference evidence="5 6" key="1">
    <citation type="submission" date="2017-01" db="EMBL/GenBank/DDBJ databases">
        <title>Draft sequence of Acidihalobacter ferrooxidans strain DSM 14175 (strain V8).</title>
        <authorList>
            <person name="Khaleque H.N."/>
            <person name="Ramsay J.P."/>
            <person name="Murphy R.J.T."/>
            <person name="Kaksonen A.H."/>
            <person name="Boxall N.J."/>
            <person name="Watkin E.L.J."/>
        </authorList>
    </citation>
    <scope>NUCLEOTIDE SEQUENCE [LARGE SCALE GENOMIC DNA]</scope>
    <source>
        <strain evidence="5 6">V8</strain>
    </source>
</reference>
<dbReference type="Gene3D" id="3.30.70.270">
    <property type="match status" value="1"/>
</dbReference>
<dbReference type="AlphaFoldDB" id="A0A1P8UHJ1"/>
<evidence type="ECO:0000259" key="3">
    <source>
        <dbReference type="PROSITE" id="PS50113"/>
    </source>
</evidence>
<sequence length="418" mass="46916">MQSTRDSAFVMLDQLSAGVVLFVGDVIRYANPAAMRFFEAAAPAQVLGRSVMEFIHPLDQARVTARIRSAEALPQQNLPTEIRIHTCTGGLRVIALTSATYAVDGENGLLTTFIDMTARSEMEQRLRESDENFRSMLENMQDVFYRTDAQGITRLVCPAVRNILGYEAEEIIGRPAADFYPNPDDRYGLSQAVLRDGAVRDYPGQMVCKDGRIIDISINTRALYDEEGNFAGVEGIWRDITERRNLERELERHATTDELTGISNRRTILEQIKDAIERCRRYRHPYALLMLDLDHFKAVNDKLGHLAGDRVLQYFAATVSGQLRSSDRFGRLGGEEFCVLLEQAGLEEAEEVAERIRRAVHEAPMRDEEFGTLVVTVSIGAAYCTKAVECGVSELLETADRALYVAKQAGRNRVHWSS</sequence>
<dbReference type="STRING" id="1765967.BW247_09520"/>
<dbReference type="SMART" id="SM00267">
    <property type="entry name" value="GGDEF"/>
    <property type="match status" value="1"/>
</dbReference>
<dbReference type="GO" id="GO:0003824">
    <property type="term" value="F:catalytic activity"/>
    <property type="evidence" value="ECO:0007669"/>
    <property type="project" value="UniProtKB-ARBA"/>
</dbReference>
<dbReference type="CDD" id="cd00130">
    <property type="entry name" value="PAS"/>
    <property type="match status" value="2"/>
</dbReference>
<dbReference type="PROSITE" id="PS50887">
    <property type="entry name" value="GGDEF"/>
    <property type="match status" value="1"/>
</dbReference>
<organism evidence="5 6">
    <name type="scientific">Acidihalobacter ferrooxydans</name>
    <dbReference type="NCBI Taxonomy" id="1765967"/>
    <lineage>
        <taxon>Bacteria</taxon>
        <taxon>Pseudomonadati</taxon>
        <taxon>Pseudomonadota</taxon>
        <taxon>Gammaproteobacteria</taxon>
        <taxon>Chromatiales</taxon>
        <taxon>Ectothiorhodospiraceae</taxon>
        <taxon>Acidihalobacter</taxon>
    </lineage>
</organism>
<dbReference type="Pfam" id="PF00990">
    <property type="entry name" value="GGDEF"/>
    <property type="match status" value="1"/>
</dbReference>
<dbReference type="FunFam" id="3.30.70.270:FF:000001">
    <property type="entry name" value="Diguanylate cyclase domain protein"/>
    <property type="match status" value="1"/>
</dbReference>
<dbReference type="Pfam" id="PF08448">
    <property type="entry name" value="PAS_4"/>
    <property type="match status" value="1"/>
</dbReference>
<feature type="domain" description="PAC" evidence="3">
    <location>
        <begin position="200"/>
        <end position="252"/>
    </location>
</feature>
<dbReference type="SUPFAM" id="SSF55073">
    <property type="entry name" value="Nucleotide cyclase"/>
    <property type="match status" value="1"/>
</dbReference>
<dbReference type="PROSITE" id="PS50113">
    <property type="entry name" value="PAC"/>
    <property type="match status" value="1"/>
</dbReference>
<dbReference type="InterPro" id="IPR000700">
    <property type="entry name" value="PAS-assoc_C"/>
</dbReference>
<dbReference type="Proteomes" id="UP000243807">
    <property type="component" value="Chromosome"/>
</dbReference>
<accession>A0A1P8UHJ1</accession>
<dbReference type="NCBIfam" id="TIGR00229">
    <property type="entry name" value="sensory_box"/>
    <property type="match status" value="2"/>
</dbReference>
<dbReference type="InterPro" id="IPR052163">
    <property type="entry name" value="DGC-Regulatory_Protein"/>
</dbReference>
<dbReference type="OrthoDB" id="9812260at2"/>
<gene>
    <name evidence="5" type="ORF">BW247_09520</name>
</gene>
<dbReference type="PROSITE" id="PS50112">
    <property type="entry name" value="PAS"/>
    <property type="match status" value="1"/>
</dbReference>
<dbReference type="KEGG" id="afy:BW247_09520"/>